<dbReference type="SMART" id="SM00387">
    <property type="entry name" value="HATPase_c"/>
    <property type="match status" value="1"/>
</dbReference>
<dbReference type="PANTHER" id="PTHR45453:SF1">
    <property type="entry name" value="PHOSPHATE REGULON SENSOR PROTEIN PHOR"/>
    <property type="match status" value="1"/>
</dbReference>
<dbReference type="PROSITE" id="PS50109">
    <property type="entry name" value="HIS_KIN"/>
    <property type="match status" value="1"/>
</dbReference>
<dbReference type="GO" id="GO:0005886">
    <property type="term" value="C:plasma membrane"/>
    <property type="evidence" value="ECO:0007669"/>
    <property type="project" value="UniProtKB-SubCell"/>
</dbReference>
<dbReference type="Proteomes" id="UP000543419">
    <property type="component" value="Unassembled WGS sequence"/>
</dbReference>
<evidence type="ECO:0000313" key="11">
    <source>
        <dbReference type="Proteomes" id="UP000543419"/>
    </source>
</evidence>
<comment type="subcellular location">
    <subcellularLocation>
        <location evidence="2">Cell membrane</location>
    </subcellularLocation>
</comment>
<dbReference type="InterPro" id="IPR036097">
    <property type="entry name" value="HisK_dim/P_sf"/>
</dbReference>
<dbReference type="FunFam" id="3.30.565.10:FF:000006">
    <property type="entry name" value="Sensor histidine kinase WalK"/>
    <property type="match status" value="1"/>
</dbReference>
<organism evidence="10 11">
    <name type="scientific">Bifidobacterium olomucense</name>
    <dbReference type="NCBI Taxonomy" id="2675324"/>
    <lineage>
        <taxon>Bacteria</taxon>
        <taxon>Bacillati</taxon>
        <taxon>Actinomycetota</taxon>
        <taxon>Actinomycetes</taxon>
        <taxon>Bifidobacteriales</taxon>
        <taxon>Bifidobacteriaceae</taxon>
        <taxon>Bifidobacterium</taxon>
    </lineage>
</organism>
<dbReference type="Gene3D" id="3.30.565.10">
    <property type="entry name" value="Histidine kinase-like ATPase, C-terminal domain"/>
    <property type="match status" value="1"/>
</dbReference>
<evidence type="ECO:0000256" key="4">
    <source>
        <dbReference type="ARBA" id="ARBA00022553"/>
    </source>
</evidence>
<proteinExistence type="predicted"/>
<evidence type="ECO:0000256" key="6">
    <source>
        <dbReference type="ARBA" id="ARBA00022777"/>
    </source>
</evidence>
<dbReference type="InterPro" id="IPR050351">
    <property type="entry name" value="BphY/WalK/GraS-like"/>
</dbReference>
<evidence type="ECO:0000256" key="1">
    <source>
        <dbReference type="ARBA" id="ARBA00000085"/>
    </source>
</evidence>
<protein>
    <recommendedName>
        <fullName evidence="8">Sensor-like histidine kinase SenX3</fullName>
        <ecNumber evidence="3">2.7.13.3</ecNumber>
    </recommendedName>
</protein>
<dbReference type="InterPro" id="IPR003594">
    <property type="entry name" value="HATPase_dom"/>
</dbReference>
<evidence type="ECO:0000256" key="2">
    <source>
        <dbReference type="ARBA" id="ARBA00004236"/>
    </source>
</evidence>
<dbReference type="InterPro" id="IPR005467">
    <property type="entry name" value="His_kinase_dom"/>
</dbReference>
<keyword evidence="6" id="KW-0418">Kinase</keyword>
<keyword evidence="11" id="KW-1185">Reference proteome</keyword>
<evidence type="ECO:0000256" key="3">
    <source>
        <dbReference type="ARBA" id="ARBA00012438"/>
    </source>
</evidence>
<dbReference type="GO" id="GO:0004721">
    <property type="term" value="F:phosphoprotein phosphatase activity"/>
    <property type="evidence" value="ECO:0007669"/>
    <property type="project" value="TreeGrafter"/>
</dbReference>
<dbReference type="PRINTS" id="PR00344">
    <property type="entry name" value="BCTRLSENSOR"/>
</dbReference>
<name>A0A7Y0EWF1_9BIFI</name>
<keyword evidence="7" id="KW-0902">Two-component regulatory system</keyword>
<dbReference type="SUPFAM" id="SSF47384">
    <property type="entry name" value="Homodimeric domain of signal transducing histidine kinase"/>
    <property type="match status" value="1"/>
</dbReference>
<dbReference type="EC" id="2.7.13.3" evidence="3"/>
<dbReference type="Gene3D" id="1.10.287.130">
    <property type="match status" value="1"/>
</dbReference>
<keyword evidence="4" id="KW-0597">Phosphoprotein</keyword>
<evidence type="ECO:0000256" key="8">
    <source>
        <dbReference type="ARBA" id="ARBA00039401"/>
    </source>
</evidence>
<dbReference type="GO" id="GO:0000155">
    <property type="term" value="F:phosphorelay sensor kinase activity"/>
    <property type="evidence" value="ECO:0007669"/>
    <property type="project" value="InterPro"/>
</dbReference>
<evidence type="ECO:0000256" key="7">
    <source>
        <dbReference type="ARBA" id="ARBA00023012"/>
    </source>
</evidence>
<keyword evidence="5" id="KW-0808">Transferase</keyword>
<gene>
    <name evidence="10" type="ORF">G1C97_0222</name>
</gene>
<dbReference type="EMBL" id="JAAIIG010000001">
    <property type="protein sequence ID" value="NMM97273.1"/>
    <property type="molecule type" value="Genomic_DNA"/>
</dbReference>
<accession>A0A7Y0EWF1</accession>
<dbReference type="AlphaFoldDB" id="A0A7Y0EWF1"/>
<comment type="catalytic activity">
    <reaction evidence="1">
        <text>ATP + protein L-histidine = ADP + protein N-phospho-L-histidine.</text>
        <dbReference type="EC" id="2.7.13.3"/>
    </reaction>
</comment>
<evidence type="ECO:0000313" key="10">
    <source>
        <dbReference type="EMBL" id="NMM97273.1"/>
    </source>
</evidence>
<dbReference type="Pfam" id="PF02518">
    <property type="entry name" value="HATPase_c"/>
    <property type="match status" value="1"/>
</dbReference>
<dbReference type="SUPFAM" id="SSF55874">
    <property type="entry name" value="ATPase domain of HSP90 chaperone/DNA topoisomerase II/histidine kinase"/>
    <property type="match status" value="1"/>
</dbReference>
<dbReference type="PANTHER" id="PTHR45453">
    <property type="entry name" value="PHOSPHATE REGULON SENSOR PROTEIN PHOR"/>
    <property type="match status" value="1"/>
</dbReference>
<dbReference type="InterPro" id="IPR036890">
    <property type="entry name" value="HATPase_C_sf"/>
</dbReference>
<dbReference type="InterPro" id="IPR004358">
    <property type="entry name" value="Sig_transdc_His_kin-like_C"/>
</dbReference>
<dbReference type="GO" id="GO:0016036">
    <property type="term" value="P:cellular response to phosphate starvation"/>
    <property type="evidence" value="ECO:0007669"/>
    <property type="project" value="TreeGrafter"/>
</dbReference>
<evidence type="ECO:0000259" key="9">
    <source>
        <dbReference type="PROSITE" id="PS50109"/>
    </source>
</evidence>
<feature type="domain" description="Histidine kinase" evidence="9">
    <location>
        <begin position="176"/>
        <end position="394"/>
    </location>
</feature>
<evidence type="ECO:0000256" key="5">
    <source>
        <dbReference type="ARBA" id="ARBA00022679"/>
    </source>
</evidence>
<dbReference type="CDD" id="cd00075">
    <property type="entry name" value="HATPase"/>
    <property type="match status" value="1"/>
</dbReference>
<comment type="caution">
    <text evidence="10">The sequence shown here is derived from an EMBL/GenBank/DDBJ whole genome shotgun (WGS) entry which is preliminary data.</text>
</comment>
<sequence>MRMPWLIAFVVAVVVLVALIVVMAVGLATHRIQIHSAAADRDSADDLSDETTTLLSLLPGTSIVVDANDEVVRCSPQAYQLGLVSDDAIVQQQVLTTVHEARRAGGRHQFDLTTETPERYANARDRGDHVDTRSVHRPNWLKVTVGRINERFVIVLVTDVSEVIRFAQIRDSFITNVSEQLLEPTTALGKLADSLESEEIDREHVTEDARLVRSSCNRLNHMVADLLLLIRAQEPITPSSANRLNVMDQMRAVAERLQPQAERDGVRLNIKGDADLVINGDKDQIDSALTKLVENAIGYSKEGGVVSVSASRSADGTQVVIRVVDQGVGIDKRDQGRIFERFYRGAEQSERTRDGVGLRLAIVKHVALTHHGDVTVWSVPGQGSTFSLMLPVAR</sequence>
<reference evidence="10 11" key="1">
    <citation type="submission" date="2020-02" db="EMBL/GenBank/DDBJ databases">
        <title>Characterization of phylogenetic diversity of novel bifidobacterial species isolated in Czech ZOOs.</title>
        <authorList>
            <person name="Lugli G.A."/>
            <person name="Vera N.B."/>
            <person name="Ventura M."/>
        </authorList>
    </citation>
    <scope>NUCLEOTIDE SEQUENCE [LARGE SCALE GENOMIC DNA]</scope>
    <source>
        <strain evidence="10 11">DSM 109959</strain>
    </source>
</reference>